<feature type="signal peptide" evidence="11">
    <location>
        <begin position="1"/>
        <end position="17"/>
    </location>
</feature>
<keyword evidence="11" id="KW-0732">Signal</keyword>
<dbReference type="InterPro" id="IPR029012">
    <property type="entry name" value="Helix_hairpin_bin_sf"/>
</dbReference>
<sequence>MLLLIVSTLLSFLSVHSKVIGKPVLQWLSKISKEEDTKIYEIKKLKTEQQKLNMVDNFVEYSRIQRKINRLTESLGEIKNSKTANNFYIKMGLSYGLKIVLATLLIILSIYYRKTPVLYLDNSVNLTPFGYFISFPNSGNSVSFHFWVMCCTAVARLIKL</sequence>
<evidence type="ECO:0000256" key="1">
    <source>
        <dbReference type="ARBA" id="ARBA00004477"/>
    </source>
</evidence>
<dbReference type="InterPro" id="IPR028945">
    <property type="entry name" value="Get1"/>
</dbReference>
<dbReference type="GO" id="GO:0090150">
    <property type="term" value="P:establishment of protein localization to membrane"/>
    <property type="evidence" value="ECO:0007669"/>
    <property type="project" value="UniProtKB-ARBA"/>
</dbReference>
<keyword evidence="13" id="KW-1185">Reference proteome</keyword>
<dbReference type="EMBL" id="JABFTP020000144">
    <property type="protein sequence ID" value="KAL3281513.1"/>
    <property type="molecule type" value="Genomic_DNA"/>
</dbReference>
<comment type="caution">
    <text evidence="12">The sequence shown here is derived from an EMBL/GenBank/DDBJ whole genome shotgun (WGS) entry which is preliminary data.</text>
</comment>
<gene>
    <name evidence="12" type="ORF">HHI36_004720</name>
</gene>
<proteinExistence type="inferred from homology"/>
<protein>
    <recommendedName>
        <fullName evidence="3">Guided entry of tail-anchored proteins factor 1</fullName>
    </recommendedName>
    <alternativeName>
        <fullName evidence="8">Tail-anchored protein insertion receptor WRB</fullName>
    </alternativeName>
    <alternativeName>
        <fullName evidence="9">Tryptophan-rich basic protein</fullName>
    </alternativeName>
</protein>
<dbReference type="AlphaFoldDB" id="A0ABD2NSF5"/>
<evidence type="ECO:0000256" key="6">
    <source>
        <dbReference type="ARBA" id="ARBA00022989"/>
    </source>
</evidence>
<comment type="similarity">
    <text evidence="2">Belongs to the WRB/GET1 family.</text>
</comment>
<evidence type="ECO:0000256" key="8">
    <source>
        <dbReference type="ARBA" id="ARBA00032437"/>
    </source>
</evidence>
<evidence type="ECO:0000256" key="7">
    <source>
        <dbReference type="ARBA" id="ARBA00023136"/>
    </source>
</evidence>
<evidence type="ECO:0000313" key="13">
    <source>
        <dbReference type="Proteomes" id="UP001516400"/>
    </source>
</evidence>
<name>A0ABD2NSF5_9CUCU</name>
<evidence type="ECO:0000256" key="4">
    <source>
        <dbReference type="ARBA" id="ARBA00022692"/>
    </source>
</evidence>
<accession>A0ABD2NSF5</accession>
<feature type="chain" id="PRO_5044749906" description="Guided entry of tail-anchored proteins factor 1" evidence="11">
    <location>
        <begin position="18"/>
        <end position="160"/>
    </location>
</feature>
<comment type="subcellular location">
    <subcellularLocation>
        <location evidence="1">Endoplasmic reticulum membrane</location>
        <topology evidence="1">Multi-pass membrane protein</topology>
    </subcellularLocation>
</comment>
<evidence type="ECO:0000256" key="5">
    <source>
        <dbReference type="ARBA" id="ARBA00022824"/>
    </source>
</evidence>
<evidence type="ECO:0000256" key="9">
    <source>
        <dbReference type="ARBA" id="ARBA00033006"/>
    </source>
</evidence>
<keyword evidence="5" id="KW-0256">Endoplasmic reticulum</keyword>
<evidence type="ECO:0000313" key="12">
    <source>
        <dbReference type="EMBL" id="KAL3281513.1"/>
    </source>
</evidence>
<keyword evidence="7 10" id="KW-0472">Membrane</keyword>
<evidence type="ECO:0000256" key="2">
    <source>
        <dbReference type="ARBA" id="ARBA00010799"/>
    </source>
</evidence>
<evidence type="ECO:0000256" key="10">
    <source>
        <dbReference type="SAM" id="Phobius"/>
    </source>
</evidence>
<dbReference type="Pfam" id="PF04420">
    <property type="entry name" value="CHD5"/>
    <property type="match status" value="1"/>
</dbReference>
<dbReference type="PANTHER" id="PTHR42650:SF1">
    <property type="entry name" value="GUIDED ENTRY OF TAIL-ANCHORED PROTEINS FACTOR 1"/>
    <property type="match status" value="1"/>
</dbReference>
<organism evidence="12 13">
    <name type="scientific">Cryptolaemus montrouzieri</name>
    <dbReference type="NCBI Taxonomy" id="559131"/>
    <lineage>
        <taxon>Eukaryota</taxon>
        <taxon>Metazoa</taxon>
        <taxon>Ecdysozoa</taxon>
        <taxon>Arthropoda</taxon>
        <taxon>Hexapoda</taxon>
        <taxon>Insecta</taxon>
        <taxon>Pterygota</taxon>
        <taxon>Neoptera</taxon>
        <taxon>Endopterygota</taxon>
        <taxon>Coleoptera</taxon>
        <taxon>Polyphaga</taxon>
        <taxon>Cucujiformia</taxon>
        <taxon>Coccinelloidea</taxon>
        <taxon>Coccinellidae</taxon>
        <taxon>Scymninae</taxon>
        <taxon>Scymnini</taxon>
        <taxon>Cryptolaemus</taxon>
    </lineage>
</organism>
<evidence type="ECO:0000256" key="3">
    <source>
        <dbReference type="ARBA" id="ARBA00017951"/>
    </source>
</evidence>
<dbReference type="GO" id="GO:0005789">
    <property type="term" value="C:endoplasmic reticulum membrane"/>
    <property type="evidence" value="ECO:0007669"/>
    <property type="project" value="UniProtKB-SubCell"/>
</dbReference>
<feature type="transmembrane region" description="Helical" evidence="10">
    <location>
        <begin position="95"/>
        <end position="112"/>
    </location>
</feature>
<evidence type="ECO:0000256" key="11">
    <source>
        <dbReference type="SAM" id="SignalP"/>
    </source>
</evidence>
<dbReference type="Gene3D" id="1.10.287.660">
    <property type="entry name" value="Helix hairpin bin"/>
    <property type="match status" value="1"/>
</dbReference>
<dbReference type="Proteomes" id="UP001516400">
    <property type="component" value="Unassembled WGS sequence"/>
</dbReference>
<keyword evidence="4 10" id="KW-0812">Transmembrane</keyword>
<keyword evidence="6 10" id="KW-1133">Transmembrane helix</keyword>
<reference evidence="12 13" key="1">
    <citation type="journal article" date="2021" name="BMC Biol.">
        <title>Horizontally acquired antibacterial genes associated with adaptive radiation of ladybird beetles.</title>
        <authorList>
            <person name="Li H.S."/>
            <person name="Tang X.F."/>
            <person name="Huang Y.H."/>
            <person name="Xu Z.Y."/>
            <person name="Chen M.L."/>
            <person name="Du X.Y."/>
            <person name="Qiu B.Y."/>
            <person name="Chen P.T."/>
            <person name="Zhang W."/>
            <person name="Slipinski A."/>
            <person name="Escalona H.E."/>
            <person name="Waterhouse R.M."/>
            <person name="Zwick A."/>
            <person name="Pang H."/>
        </authorList>
    </citation>
    <scope>NUCLEOTIDE SEQUENCE [LARGE SCALE GENOMIC DNA]</scope>
    <source>
        <strain evidence="12">SYSU2018</strain>
    </source>
</reference>
<dbReference type="PANTHER" id="PTHR42650">
    <property type="entry name" value="TAIL-ANCHORED PROTEIN INSERTION RECEPTOR WRB"/>
    <property type="match status" value="1"/>
</dbReference>